<comment type="caution">
    <text evidence="8">The sequence shown here is derived from an EMBL/GenBank/DDBJ whole genome shotgun (WGS) entry which is preliminary data.</text>
</comment>
<evidence type="ECO:0000313" key="9">
    <source>
        <dbReference type="Proteomes" id="UP000738349"/>
    </source>
</evidence>
<evidence type="ECO:0000256" key="6">
    <source>
        <dbReference type="SAM" id="Phobius"/>
    </source>
</evidence>
<organism evidence="8 9">
    <name type="scientific">Dactylonectria macrodidyma</name>
    <dbReference type="NCBI Taxonomy" id="307937"/>
    <lineage>
        <taxon>Eukaryota</taxon>
        <taxon>Fungi</taxon>
        <taxon>Dikarya</taxon>
        <taxon>Ascomycota</taxon>
        <taxon>Pezizomycotina</taxon>
        <taxon>Sordariomycetes</taxon>
        <taxon>Hypocreomycetidae</taxon>
        <taxon>Hypocreales</taxon>
        <taxon>Nectriaceae</taxon>
        <taxon>Dactylonectria</taxon>
    </lineage>
</organism>
<name>A0A9P9EWI7_9HYPO</name>
<feature type="transmembrane region" description="Helical" evidence="6">
    <location>
        <begin position="27"/>
        <end position="54"/>
    </location>
</feature>
<reference evidence="8" key="1">
    <citation type="journal article" date="2021" name="Nat. Commun.">
        <title>Genetic determinants of endophytism in the Arabidopsis root mycobiome.</title>
        <authorList>
            <person name="Mesny F."/>
            <person name="Miyauchi S."/>
            <person name="Thiergart T."/>
            <person name="Pickel B."/>
            <person name="Atanasova L."/>
            <person name="Karlsson M."/>
            <person name="Huettel B."/>
            <person name="Barry K.W."/>
            <person name="Haridas S."/>
            <person name="Chen C."/>
            <person name="Bauer D."/>
            <person name="Andreopoulos W."/>
            <person name="Pangilinan J."/>
            <person name="LaButti K."/>
            <person name="Riley R."/>
            <person name="Lipzen A."/>
            <person name="Clum A."/>
            <person name="Drula E."/>
            <person name="Henrissat B."/>
            <person name="Kohler A."/>
            <person name="Grigoriev I.V."/>
            <person name="Martin F.M."/>
            <person name="Hacquard S."/>
        </authorList>
    </citation>
    <scope>NUCLEOTIDE SEQUENCE</scope>
    <source>
        <strain evidence="8">MPI-CAGE-AT-0147</strain>
    </source>
</reference>
<sequence>MAQWCLFGFSTLSVITRLAVRRWQRKWSFWVSDALLVLALLPFLALVTGDTYLLSTGRFPLDPPTSSGWAKWKFASSVIFDFSLYLPRFSLLAFYYELFPVSEPRLRTGLYIVSVYTFCAFLQAVFMDAFWCGLDVQVNWSMDPTACAMWQDIVPLYINWPIGIAAELLVFILPFGIFPSLKSLHGREKAGLMCIFLLGAATVIVSVARFILIVRGLFLYTTCKPIIMFQYPFSH</sequence>
<dbReference type="InterPro" id="IPR049326">
    <property type="entry name" value="Rhodopsin_dom_fungi"/>
</dbReference>
<proteinExistence type="inferred from homology"/>
<dbReference type="AlphaFoldDB" id="A0A9P9EWI7"/>
<feature type="transmembrane region" description="Helical" evidence="6">
    <location>
        <begin position="158"/>
        <end position="178"/>
    </location>
</feature>
<gene>
    <name evidence="8" type="ORF">EDB81DRAFT_934396</name>
</gene>
<comment type="subcellular location">
    <subcellularLocation>
        <location evidence="1">Membrane</location>
        <topology evidence="1">Multi-pass membrane protein</topology>
    </subcellularLocation>
</comment>
<evidence type="ECO:0000256" key="4">
    <source>
        <dbReference type="ARBA" id="ARBA00023136"/>
    </source>
</evidence>
<comment type="similarity">
    <text evidence="5">Belongs to the SAT4 family.</text>
</comment>
<keyword evidence="9" id="KW-1185">Reference proteome</keyword>
<evidence type="ECO:0000256" key="2">
    <source>
        <dbReference type="ARBA" id="ARBA00022692"/>
    </source>
</evidence>
<dbReference type="PANTHER" id="PTHR33048:SF92">
    <property type="entry name" value="INTEGRAL MEMBRANE PROTEIN"/>
    <property type="match status" value="1"/>
</dbReference>
<feature type="transmembrane region" description="Helical" evidence="6">
    <location>
        <begin position="190"/>
        <end position="212"/>
    </location>
</feature>
<dbReference type="OrthoDB" id="444631at2759"/>
<accession>A0A9P9EWI7</accession>
<dbReference type="PANTHER" id="PTHR33048">
    <property type="entry name" value="PTH11-LIKE INTEGRAL MEMBRANE PROTEIN (AFU_ORTHOLOGUE AFUA_5G11245)"/>
    <property type="match status" value="1"/>
</dbReference>
<evidence type="ECO:0000313" key="8">
    <source>
        <dbReference type="EMBL" id="KAH7146451.1"/>
    </source>
</evidence>
<feature type="transmembrane region" description="Helical" evidence="6">
    <location>
        <begin position="74"/>
        <end position="96"/>
    </location>
</feature>
<protein>
    <recommendedName>
        <fullName evidence="7">Rhodopsin domain-containing protein</fullName>
    </recommendedName>
</protein>
<evidence type="ECO:0000256" key="5">
    <source>
        <dbReference type="ARBA" id="ARBA00038359"/>
    </source>
</evidence>
<dbReference type="GO" id="GO:0016020">
    <property type="term" value="C:membrane"/>
    <property type="evidence" value="ECO:0007669"/>
    <property type="project" value="UniProtKB-SubCell"/>
</dbReference>
<evidence type="ECO:0000256" key="3">
    <source>
        <dbReference type="ARBA" id="ARBA00022989"/>
    </source>
</evidence>
<dbReference type="EMBL" id="JAGMUV010000008">
    <property type="protein sequence ID" value="KAH7146451.1"/>
    <property type="molecule type" value="Genomic_DNA"/>
</dbReference>
<keyword evidence="2 6" id="KW-0812">Transmembrane</keyword>
<dbReference type="InterPro" id="IPR052337">
    <property type="entry name" value="SAT4-like"/>
</dbReference>
<dbReference type="Proteomes" id="UP000738349">
    <property type="component" value="Unassembled WGS sequence"/>
</dbReference>
<feature type="transmembrane region" description="Helical" evidence="6">
    <location>
        <begin position="108"/>
        <end position="131"/>
    </location>
</feature>
<dbReference type="Pfam" id="PF20684">
    <property type="entry name" value="Fung_rhodopsin"/>
    <property type="match status" value="1"/>
</dbReference>
<keyword evidence="4 6" id="KW-0472">Membrane</keyword>
<evidence type="ECO:0000256" key="1">
    <source>
        <dbReference type="ARBA" id="ARBA00004141"/>
    </source>
</evidence>
<evidence type="ECO:0000259" key="7">
    <source>
        <dbReference type="Pfam" id="PF20684"/>
    </source>
</evidence>
<feature type="domain" description="Rhodopsin" evidence="7">
    <location>
        <begin position="17"/>
        <end position="213"/>
    </location>
</feature>
<keyword evidence="3 6" id="KW-1133">Transmembrane helix</keyword>